<sequence length="414" mass="46993">MKERSKGWTGKVRRVGCFTTLLVGVVVLFVTVPNHFFGHGHFNGSKQTPVSKKWTSAMERPQQNVGYSESFSPLIGSMVNKHAFTRRCIANGCQSSLDHWSSSLLDDLRKEGRHVENLSDVRIGLRYLTDEVYPFWMVVPYMMALPAGDINEVLWDTGHFYYTIESDIAKKIMNSQCQTPAVQSPIVIDVGANTGYFTLLASSSGCRAIAVEPYKLHTDFLALSVSLNGFEPLVHIVPKIATNEEEVSFDGWSASAATTTERSEMSKMTSQDVRKQVTSYEGQRIVKLDDLVKEDVLYLKVDVEGHEPNVLASASKLFHQHVVKYVLFEMTYYLNGWKDEEYLQVLEGLLDQQYKLFHMEMVRPLQEPHRVLPVTKAGISQWMNNIKSSECDTTIRHFCQLNIFAVHPRATWPL</sequence>
<evidence type="ECO:0000313" key="4">
    <source>
        <dbReference type="EMBL" id="CAE0611461.1"/>
    </source>
</evidence>
<dbReference type="PANTHER" id="PTHR34203">
    <property type="entry name" value="METHYLTRANSFERASE, FKBM FAMILY PROTEIN"/>
    <property type="match status" value="1"/>
</dbReference>
<gene>
    <name evidence="3" type="ORF">PSAL00342_LOCUS5294</name>
    <name evidence="4" type="ORF">PSAL00342_LOCUS5296</name>
</gene>
<keyword evidence="1" id="KW-0472">Membrane</keyword>
<dbReference type="PANTHER" id="PTHR34203:SF15">
    <property type="entry name" value="SLL1173 PROTEIN"/>
    <property type="match status" value="1"/>
</dbReference>
<dbReference type="EMBL" id="HBIS01005861">
    <property type="protein sequence ID" value="CAE0611459.1"/>
    <property type="molecule type" value="Transcribed_RNA"/>
</dbReference>
<feature type="domain" description="Methyltransferase FkbM" evidence="2">
    <location>
        <begin position="189"/>
        <end position="355"/>
    </location>
</feature>
<evidence type="ECO:0000259" key="2">
    <source>
        <dbReference type="Pfam" id="PF05050"/>
    </source>
</evidence>
<dbReference type="InterPro" id="IPR006342">
    <property type="entry name" value="FkbM_mtfrase"/>
</dbReference>
<evidence type="ECO:0000256" key="1">
    <source>
        <dbReference type="SAM" id="Phobius"/>
    </source>
</evidence>
<feature type="transmembrane region" description="Helical" evidence="1">
    <location>
        <begin position="12"/>
        <end position="32"/>
    </location>
</feature>
<dbReference type="Gene3D" id="3.40.50.150">
    <property type="entry name" value="Vaccinia Virus protein VP39"/>
    <property type="match status" value="1"/>
</dbReference>
<accession>A0A6U9RFT4</accession>
<dbReference type="SUPFAM" id="SSF53335">
    <property type="entry name" value="S-adenosyl-L-methionine-dependent methyltransferases"/>
    <property type="match status" value="1"/>
</dbReference>
<dbReference type="Pfam" id="PF05050">
    <property type="entry name" value="Methyltransf_21"/>
    <property type="match status" value="1"/>
</dbReference>
<evidence type="ECO:0000313" key="3">
    <source>
        <dbReference type="EMBL" id="CAE0611459.1"/>
    </source>
</evidence>
<name>A0A6U9RFT4_9CHLO</name>
<dbReference type="NCBIfam" id="TIGR01444">
    <property type="entry name" value="fkbM_fam"/>
    <property type="match status" value="1"/>
</dbReference>
<reference evidence="4" key="1">
    <citation type="submission" date="2021-01" db="EMBL/GenBank/DDBJ databases">
        <authorList>
            <person name="Corre E."/>
            <person name="Pelletier E."/>
            <person name="Niang G."/>
            <person name="Scheremetjew M."/>
            <person name="Finn R."/>
            <person name="Kale V."/>
            <person name="Holt S."/>
            <person name="Cochrane G."/>
            <person name="Meng A."/>
            <person name="Brown T."/>
            <person name="Cohen L."/>
        </authorList>
    </citation>
    <scope>NUCLEOTIDE SEQUENCE</scope>
    <source>
        <strain evidence="4">CCMP1897</strain>
    </source>
</reference>
<dbReference type="InterPro" id="IPR029063">
    <property type="entry name" value="SAM-dependent_MTases_sf"/>
</dbReference>
<protein>
    <recommendedName>
        <fullName evidence="2">Methyltransferase FkbM domain-containing protein</fullName>
    </recommendedName>
</protein>
<dbReference type="AlphaFoldDB" id="A0A6U9RFT4"/>
<keyword evidence="1" id="KW-1133">Transmembrane helix</keyword>
<dbReference type="EMBL" id="HBIS01005863">
    <property type="protein sequence ID" value="CAE0611461.1"/>
    <property type="molecule type" value="Transcribed_RNA"/>
</dbReference>
<organism evidence="4">
    <name type="scientific">Picocystis salinarum</name>
    <dbReference type="NCBI Taxonomy" id="88271"/>
    <lineage>
        <taxon>Eukaryota</taxon>
        <taxon>Viridiplantae</taxon>
        <taxon>Chlorophyta</taxon>
        <taxon>Picocystophyceae</taxon>
        <taxon>Picocystales</taxon>
        <taxon>Picocystaceae</taxon>
        <taxon>Picocystis</taxon>
    </lineage>
</organism>
<dbReference type="InterPro" id="IPR052514">
    <property type="entry name" value="SAM-dependent_MTase"/>
</dbReference>
<proteinExistence type="predicted"/>
<keyword evidence="1" id="KW-0812">Transmembrane</keyword>